<dbReference type="InterPro" id="IPR001647">
    <property type="entry name" value="HTH_TetR"/>
</dbReference>
<feature type="domain" description="HTH tetR-type" evidence="3">
    <location>
        <begin position="12"/>
        <end position="72"/>
    </location>
</feature>
<dbReference type="PRINTS" id="PR00455">
    <property type="entry name" value="HTHTETR"/>
</dbReference>
<proteinExistence type="predicted"/>
<evidence type="ECO:0000313" key="5">
    <source>
        <dbReference type="Proteomes" id="UP000013523"/>
    </source>
</evidence>
<dbReference type="PANTHER" id="PTHR43479">
    <property type="entry name" value="ACREF/ENVCD OPERON REPRESSOR-RELATED"/>
    <property type="match status" value="1"/>
</dbReference>
<protein>
    <submittedName>
        <fullName evidence="4">Transcriptional regulator</fullName>
    </submittedName>
</protein>
<evidence type="ECO:0000259" key="3">
    <source>
        <dbReference type="PROSITE" id="PS50977"/>
    </source>
</evidence>
<evidence type="ECO:0000256" key="1">
    <source>
        <dbReference type="ARBA" id="ARBA00023125"/>
    </source>
</evidence>
<keyword evidence="1 2" id="KW-0238">DNA-binding</keyword>
<dbReference type="HOGENOM" id="CLU_069356_40_3_9"/>
<keyword evidence="5" id="KW-1185">Reference proteome</keyword>
<dbReference type="RefSeq" id="WP_015613870.1">
    <property type="nucleotide sequence ID" value="NC_021182.1"/>
</dbReference>
<organism evidence="4 5">
    <name type="scientific">Clostridium pasteurianum BC1</name>
    <dbReference type="NCBI Taxonomy" id="86416"/>
    <lineage>
        <taxon>Bacteria</taxon>
        <taxon>Bacillati</taxon>
        <taxon>Bacillota</taxon>
        <taxon>Clostridia</taxon>
        <taxon>Eubacteriales</taxon>
        <taxon>Clostridiaceae</taxon>
        <taxon>Clostridium</taxon>
    </lineage>
</organism>
<dbReference type="KEGG" id="cpas:Clopa_0490"/>
<dbReference type="EMBL" id="CP003261">
    <property type="protein sequence ID" value="AGK95543.1"/>
    <property type="molecule type" value="Genomic_DNA"/>
</dbReference>
<dbReference type="GO" id="GO:0003677">
    <property type="term" value="F:DNA binding"/>
    <property type="evidence" value="ECO:0007669"/>
    <property type="project" value="UniProtKB-UniRule"/>
</dbReference>
<dbReference type="PANTHER" id="PTHR43479:SF11">
    <property type="entry name" value="ACREF_ENVCD OPERON REPRESSOR-RELATED"/>
    <property type="match status" value="1"/>
</dbReference>
<dbReference type="Gene3D" id="1.10.357.10">
    <property type="entry name" value="Tetracycline Repressor, domain 2"/>
    <property type="match status" value="1"/>
</dbReference>
<sequence>MGTKERKEREKDEHRELILSAANEIIEKEGLENLSIRKIAARIEYSPAIIYHYFKDKEEIINIIMQKSYEKILDVLSSSEISNYTPENKIRHSLHKYIYLALEMPEEYRTILLNNSPGVREHTSVLFKGASIKRKALGILYQSLKDIYMNKNIEDNVIELTAQIIWTSTFGLILKLIVEKDTPEEQRKLLIDHHINLIVDGIILGKPLTSYVNSNT</sequence>
<dbReference type="OrthoDB" id="9814200at2"/>
<dbReference type="InterPro" id="IPR050624">
    <property type="entry name" value="HTH-type_Tx_Regulator"/>
</dbReference>
<dbReference type="eggNOG" id="COG1309">
    <property type="taxonomic scope" value="Bacteria"/>
</dbReference>
<dbReference type="Proteomes" id="UP000013523">
    <property type="component" value="Chromosome"/>
</dbReference>
<name>R4JZ27_CLOPA</name>
<dbReference type="PATRIC" id="fig|86416.3.peg.468"/>
<feature type="DNA-binding region" description="H-T-H motif" evidence="2">
    <location>
        <begin position="35"/>
        <end position="54"/>
    </location>
</feature>
<evidence type="ECO:0000313" key="4">
    <source>
        <dbReference type="EMBL" id="AGK95543.1"/>
    </source>
</evidence>
<evidence type="ECO:0000256" key="2">
    <source>
        <dbReference type="PROSITE-ProRule" id="PRU00335"/>
    </source>
</evidence>
<dbReference type="AlphaFoldDB" id="R4JZ27"/>
<dbReference type="InterPro" id="IPR009057">
    <property type="entry name" value="Homeodomain-like_sf"/>
</dbReference>
<dbReference type="Pfam" id="PF00440">
    <property type="entry name" value="TetR_N"/>
    <property type="match status" value="1"/>
</dbReference>
<dbReference type="SUPFAM" id="SSF46689">
    <property type="entry name" value="Homeodomain-like"/>
    <property type="match status" value="1"/>
</dbReference>
<gene>
    <name evidence="4" type="ORF">Clopa_0490</name>
</gene>
<dbReference type="PROSITE" id="PS50977">
    <property type="entry name" value="HTH_TETR_2"/>
    <property type="match status" value="1"/>
</dbReference>
<accession>R4JZ27</accession>
<dbReference type="STRING" id="86416.Clopa_0490"/>
<reference evidence="4 5" key="1">
    <citation type="submission" date="2012-01" db="EMBL/GenBank/DDBJ databases">
        <title>Complete sequence of chromosome of Clostridium pasteurianum BC1.</title>
        <authorList>
            <consortium name="US DOE Joint Genome Institute"/>
            <person name="Lucas S."/>
            <person name="Han J."/>
            <person name="Lapidus A."/>
            <person name="Cheng J.-F."/>
            <person name="Goodwin L."/>
            <person name="Pitluck S."/>
            <person name="Peters L."/>
            <person name="Mikhailova N."/>
            <person name="Teshima H."/>
            <person name="Detter J.C."/>
            <person name="Han C."/>
            <person name="Tapia R."/>
            <person name="Land M."/>
            <person name="Hauser L."/>
            <person name="Kyrpides N."/>
            <person name="Ivanova N."/>
            <person name="Pagani I."/>
            <person name="Dunn J."/>
            <person name="Taghavi S."/>
            <person name="Francis A."/>
            <person name="van der Lelie D."/>
            <person name="Woyke T."/>
        </authorList>
    </citation>
    <scope>NUCLEOTIDE SEQUENCE [LARGE SCALE GENOMIC DNA]</scope>
    <source>
        <strain evidence="4 5">BC1</strain>
    </source>
</reference>